<dbReference type="SUPFAM" id="SSF51735">
    <property type="entry name" value="NAD(P)-binding Rossmann-fold domains"/>
    <property type="match status" value="1"/>
</dbReference>
<evidence type="ECO:0008006" key="3">
    <source>
        <dbReference type="Google" id="ProtNLM"/>
    </source>
</evidence>
<dbReference type="VEuPathDB" id="FungiDB:BO70DRAFT_433673"/>
<gene>
    <name evidence="1" type="ORF">BO70DRAFT_433673</name>
</gene>
<proteinExistence type="predicted"/>
<name>A0A317US17_9EURO</name>
<dbReference type="InterPro" id="IPR051783">
    <property type="entry name" value="NAD(P)-dependent_oxidoreduct"/>
</dbReference>
<dbReference type="RefSeq" id="XP_025394177.1">
    <property type="nucleotide sequence ID" value="XM_025548435.1"/>
</dbReference>
<comment type="caution">
    <text evidence="1">The sequence shown here is derived from an EMBL/GenBank/DDBJ whole genome shotgun (WGS) entry which is preliminary data.</text>
</comment>
<dbReference type="InterPro" id="IPR036291">
    <property type="entry name" value="NAD(P)-bd_dom_sf"/>
</dbReference>
<dbReference type="GeneID" id="37070672"/>
<dbReference type="GO" id="GO:0004029">
    <property type="term" value="F:aldehyde dehydrogenase (NAD+) activity"/>
    <property type="evidence" value="ECO:0007669"/>
    <property type="project" value="TreeGrafter"/>
</dbReference>
<organism evidence="1 2">
    <name type="scientific">Aspergillus heteromorphus CBS 117.55</name>
    <dbReference type="NCBI Taxonomy" id="1448321"/>
    <lineage>
        <taxon>Eukaryota</taxon>
        <taxon>Fungi</taxon>
        <taxon>Dikarya</taxon>
        <taxon>Ascomycota</taxon>
        <taxon>Pezizomycotina</taxon>
        <taxon>Eurotiomycetes</taxon>
        <taxon>Eurotiomycetidae</taxon>
        <taxon>Eurotiales</taxon>
        <taxon>Aspergillaceae</taxon>
        <taxon>Aspergillus</taxon>
        <taxon>Aspergillus subgen. Circumdati</taxon>
    </lineage>
</organism>
<dbReference type="Gene3D" id="3.40.50.720">
    <property type="entry name" value="NAD(P)-binding Rossmann-like Domain"/>
    <property type="match status" value="1"/>
</dbReference>
<dbReference type="EMBL" id="MSFL01000070">
    <property type="protein sequence ID" value="PWY64046.1"/>
    <property type="molecule type" value="Genomic_DNA"/>
</dbReference>
<evidence type="ECO:0000313" key="2">
    <source>
        <dbReference type="Proteomes" id="UP000247233"/>
    </source>
</evidence>
<dbReference type="AlphaFoldDB" id="A0A317US17"/>
<dbReference type="PANTHER" id="PTHR48079:SF6">
    <property type="entry name" value="NAD(P)-BINDING DOMAIN-CONTAINING PROTEIN-RELATED"/>
    <property type="match status" value="1"/>
</dbReference>
<dbReference type="Proteomes" id="UP000247233">
    <property type="component" value="Unassembled WGS sequence"/>
</dbReference>
<accession>A0A317US17</accession>
<protein>
    <recommendedName>
        <fullName evidence="3">NAD(P)-binding protein</fullName>
    </recommendedName>
</protein>
<dbReference type="PANTHER" id="PTHR48079">
    <property type="entry name" value="PROTEIN YEEZ"/>
    <property type="match status" value="1"/>
</dbReference>
<dbReference type="GO" id="GO:0005737">
    <property type="term" value="C:cytoplasm"/>
    <property type="evidence" value="ECO:0007669"/>
    <property type="project" value="TreeGrafter"/>
</dbReference>
<reference evidence="1 2" key="1">
    <citation type="submission" date="2016-12" db="EMBL/GenBank/DDBJ databases">
        <title>The genomes of Aspergillus section Nigri reveals drivers in fungal speciation.</title>
        <authorList>
            <consortium name="DOE Joint Genome Institute"/>
            <person name="Vesth T.C."/>
            <person name="Nybo J."/>
            <person name="Theobald S."/>
            <person name="Brandl J."/>
            <person name="Frisvad J.C."/>
            <person name="Nielsen K.F."/>
            <person name="Lyhne E.K."/>
            <person name="Kogle M.E."/>
            <person name="Kuo A."/>
            <person name="Riley R."/>
            <person name="Clum A."/>
            <person name="Nolan M."/>
            <person name="Lipzen A."/>
            <person name="Salamov A."/>
            <person name="Henrissat B."/>
            <person name="Wiebenga A."/>
            <person name="De Vries R.P."/>
            <person name="Grigoriev I.V."/>
            <person name="Mortensen U.H."/>
            <person name="Andersen M.R."/>
            <person name="Baker S.E."/>
        </authorList>
    </citation>
    <scope>NUCLEOTIDE SEQUENCE [LARGE SCALE GENOMIC DNA]</scope>
    <source>
        <strain evidence="1 2">CBS 117.55</strain>
    </source>
</reference>
<dbReference type="OrthoDB" id="10262413at2759"/>
<evidence type="ECO:0000313" key="1">
    <source>
        <dbReference type="EMBL" id="PWY64046.1"/>
    </source>
</evidence>
<keyword evidence="2" id="KW-1185">Reference proteome</keyword>
<sequence>MDSMTARAAYVIRIDCAWDGGELESEVGIVQGNRPRDMGSDVLMGLSRCLEQRKSYALVRSAEQADAVKKYGAEPIFLGLNDHSGVAEAIIQAEITIIYYLIDAYSAKHQPALIKALGDVKKKTGKDVHFLHTAGAKEFSSHAGMPTHSPLLDTDPQLYELQKTAKARHDFAESINAVVRVIDTAEALGVRSYILAPCIVYGKDEGFGNQTSIQDVAIVNAAMKLRRTWPVCHIIDTTTLYLQILRKILSGDDIGYGKHGYFLAASGSIHWKDLYSAMAQSLAKRGVIEDEAVTQADEADMKKMGEALKVSPEVVPVLLGGE</sequence>